<evidence type="ECO:0000313" key="1">
    <source>
        <dbReference type="EMBL" id="CUN99096.1"/>
    </source>
</evidence>
<proteinExistence type="predicted"/>
<dbReference type="RefSeq" id="WP_055275902.1">
    <property type="nucleotide sequence ID" value="NZ_CYYT01000016.1"/>
</dbReference>
<dbReference type="EMBL" id="CYZV01000010">
    <property type="protein sequence ID" value="CUN99096.1"/>
    <property type="molecule type" value="Genomic_DNA"/>
</dbReference>
<reference evidence="1 2" key="1">
    <citation type="submission" date="2015-09" db="EMBL/GenBank/DDBJ databases">
        <authorList>
            <consortium name="Pathogen Informatics"/>
        </authorList>
    </citation>
    <scope>NUCLEOTIDE SEQUENCE [LARGE SCALE GENOMIC DNA]</scope>
    <source>
        <strain evidence="1 2">2789STDY5834855</strain>
    </source>
</reference>
<name>A0A174BHK3_9CLOT</name>
<protein>
    <submittedName>
        <fullName evidence="1">Uncharacterized protein</fullName>
    </submittedName>
</protein>
<evidence type="ECO:0000313" key="2">
    <source>
        <dbReference type="Proteomes" id="UP000095558"/>
    </source>
</evidence>
<dbReference type="Proteomes" id="UP000095558">
    <property type="component" value="Unassembled WGS sequence"/>
</dbReference>
<gene>
    <name evidence="1" type="ORF">ERS852470_01184</name>
</gene>
<dbReference type="OrthoDB" id="9915005at2"/>
<organism evidence="1 2">
    <name type="scientific">Clostridium disporicum</name>
    <dbReference type="NCBI Taxonomy" id="84024"/>
    <lineage>
        <taxon>Bacteria</taxon>
        <taxon>Bacillati</taxon>
        <taxon>Bacillota</taxon>
        <taxon>Clostridia</taxon>
        <taxon>Eubacteriales</taxon>
        <taxon>Clostridiaceae</taxon>
        <taxon>Clostridium</taxon>
    </lineage>
</organism>
<accession>A0A174BHK3</accession>
<dbReference type="AlphaFoldDB" id="A0A174BHK3"/>
<sequence length="79" mass="8986">MNNINVGDSYYTIESDHKTLLELKVSNVEHRGNENLIFLTSDNNCDYWNGAYSVSDSNIGKFIFSSKEEAIEATKAYKK</sequence>